<feature type="domain" description="Nitroreductase" evidence="4">
    <location>
        <begin position="27"/>
        <end position="195"/>
    </location>
</feature>
<dbReference type="Proteomes" id="UP000434639">
    <property type="component" value="Unassembled WGS sequence"/>
</dbReference>
<organism evidence="5 6">
    <name type="scientific">Metabacillus mangrovi</name>
    <dbReference type="NCBI Taxonomy" id="1491830"/>
    <lineage>
        <taxon>Bacteria</taxon>
        <taxon>Bacillati</taxon>
        <taxon>Bacillota</taxon>
        <taxon>Bacilli</taxon>
        <taxon>Bacillales</taxon>
        <taxon>Bacillaceae</taxon>
        <taxon>Metabacillus</taxon>
    </lineage>
</organism>
<name>A0A7X2S5G2_9BACI</name>
<evidence type="ECO:0000256" key="3">
    <source>
        <dbReference type="ARBA" id="ARBA00023002"/>
    </source>
</evidence>
<keyword evidence="3" id="KW-0560">Oxidoreductase</keyword>
<keyword evidence="6" id="KW-1185">Reference proteome</keyword>
<dbReference type="PANTHER" id="PTHR43035:SF1">
    <property type="entry name" value="FATTY ACID REPRESSION MUTANT PROTEIN 2-RELATED"/>
    <property type="match status" value="1"/>
</dbReference>
<dbReference type="CDD" id="cd02140">
    <property type="entry name" value="Frm2-like"/>
    <property type="match status" value="1"/>
</dbReference>
<evidence type="ECO:0000259" key="4">
    <source>
        <dbReference type="Pfam" id="PF00881"/>
    </source>
</evidence>
<dbReference type="InterPro" id="IPR033877">
    <property type="entry name" value="Frm2/Hbn1"/>
</dbReference>
<dbReference type="EMBL" id="WMIB01000007">
    <property type="protein sequence ID" value="MTH53618.1"/>
    <property type="molecule type" value="Genomic_DNA"/>
</dbReference>
<comment type="subcellular location">
    <subcellularLocation>
        <location evidence="1">Cytoplasm</location>
    </subcellularLocation>
</comment>
<dbReference type="GO" id="GO:0034599">
    <property type="term" value="P:cellular response to oxidative stress"/>
    <property type="evidence" value="ECO:0007669"/>
    <property type="project" value="InterPro"/>
</dbReference>
<dbReference type="Pfam" id="PF00881">
    <property type="entry name" value="Nitroreductase"/>
    <property type="match status" value="1"/>
</dbReference>
<accession>A0A7X2S5G2</accession>
<dbReference type="GO" id="GO:0016491">
    <property type="term" value="F:oxidoreductase activity"/>
    <property type="evidence" value="ECO:0007669"/>
    <property type="project" value="UniProtKB-KW"/>
</dbReference>
<dbReference type="GO" id="GO:0005737">
    <property type="term" value="C:cytoplasm"/>
    <property type="evidence" value="ECO:0007669"/>
    <property type="project" value="UniProtKB-SubCell"/>
</dbReference>
<dbReference type="InterPro" id="IPR029479">
    <property type="entry name" value="Nitroreductase"/>
</dbReference>
<reference evidence="5 6" key="1">
    <citation type="journal article" date="2017" name="Int. J. Syst. Evol. Microbiol.">
        <title>Bacillus mangrovi sp. nov., isolated from a sediment sample from a mangrove forest.</title>
        <authorList>
            <person name="Gupta V."/>
            <person name="Singh P.K."/>
            <person name="Korpole S."/>
            <person name="Tanuku N.R.S."/>
            <person name="Pinnaka A.K."/>
        </authorList>
    </citation>
    <scope>NUCLEOTIDE SEQUENCE [LARGE SCALE GENOMIC DNA]</scope>
    <source>
        <strain evidence="5 6">KCTC 33872</strain>
    </source>
</reference>
<dbReference type="InterPro" id="IPR000415">
    <property type="entry name" value="Nitroreductase-like"/>
</dbReference>
<gene>
    <name evidence="5" type="ORF">GKZ89_09405</name>
</gene>
<evidence type="ECO:0000256" key="1">
    <source>
        <dbReference type="ARBA" id="ARBA00004496"/>
    </source>
</evidence>
<evidence type="ECO:0000313" key="5">
    <source>
        <dbReference type="EMBL" id="MTH53618.1"/>
    </source>
</evidence>
<evidence type="ECO:0000256" key="2">
    <source>
        <dbReference type="ARBA" id="ARBA00022490"/>
    </source>
</evidence>
<keyword evidence="2" id="KW-0963">Cytoplasm</keyword>
<sequence length="216" mass="24757">MGFFDKVFGGTEEAGQTGKKDFLTAVEERRSYYSIQKEQVVSDERLKEVIEHAVKHTPSAFNSQSARVVVLLGEHHEELWNMTKEELRKVVPAGNFSPTEEKLKSFSDGFGTVLFFEDQAVIESLQQQYELYKDQFPVWSQQSSGMLQYVVWTALELEGYGASLQHYNPLIDEEVQKKWHIPAGWNLIAQMPFGKPGADPGPKEFKPVEERVKFHK</sequence>
<dbReference type="RefSeq" id="WP_155112150.1">
    <property type="nucleotide sequence ID" value="NZ_WMIB01000007.1"/>
</dbReference>
<dbReference type="SUPFAM" id="SSF55469">
    <property type="entry name" value="FMN-dependent nitroreductase-like"/>
    <property type="match status" value="1"/>
</dbReference>
<protein>
    <submittedName>
        <fullName evidence="5">Nitroreductase</fullName>
    </submittedName>
</protein>
<dbReference type="AlphaFoldDB" id="A0A7X2S5G2"/>
<proteinExistence type="predicted"/>
<dbReference type="Gene3D" id="3.40.109.10">
    <property type="entry name" value="NADH Oxidase"/>
    <property type="match status" value="1"/>
</dbReference>
<evidence type="ECO:0000313" key="6">
    <source>
        <dbReference type="Proteomes" id="UP000434639"/>
    </source>
</evidence>
<dbReference type="OrthoDB" id="9810617at2"/>
<comment type="caution">
    <text evidence="5">The sequence shown here is derived from an EMBL/GenBank/DDBJ whole genome shotgun (WGS) entry which is preliminary data.</text>
</comment>
<dbReference type="FunFam" id="3.40.109.10:FF:000001">
    <property type="entry name" value="Nitroreductase family"/>
    <property type="match status" value="1"/>
</dbReference>
<dbReference type="PANTHER" id="PTHR43035">
    <property type="entry name" value="FATTY ACID REPRESSION MUTANT PROTEIN 2-RELATED"/>
    <property type="match status" value="1"/>
</dbReference>